<organism evidence="3">
    <name type="scientific">Magallana gigas</name>
    <name type="common">Pacific oyster</name>
    <name type="synonym">Crassostrea gigas</name>
    <dbReference type="NCBI Taxonomy" id="29159"/>
    <lineage>
        <taxon>Eukaryota</taxon>
        <taxon>Metazoa</taxon>
        <taxon>Spiralia</taxon>
        <taxon>Lophotrochozoa</taxon>
        <taxon>Mollusca</taxon>
        <taxon>Bivalvia</taxon>
        <taxon>Autobranchia</taxon>
        <taxon>Pteriomorphia</taxon>
        <taxon>Ostreida</taxon>
        <taxon>Ostreoidea</taxon>
        <taxon>Ostreidae</taxon>
        <taxon>Magallana</taxon>
    </lineage>
</organism>
<keyword evidence="2" id="KW-1133">Transmembrane helix</keyword>
<accession>K1R2L5</accession>
<reference evidence="3" key="1">
    <citation type="journal article" date="2012" name="Nature">
        <title>The oyster genome reveals stress adaptation and complexity of shell formation.</title>
        <authorList>
            <person name="Zhang G."/>
            <person name="Fang X."/>
            <person name="Guo X."/>
            <person name="Li L."/>
            <person name="Luo R."/>
            <person name="Xu F."/>
            <person name="Yang P."/>
            <person name="Zhang L."/>
            <person name="Wang X."/>
            <person name="Qi H."/>
            <person name="Xiong Z."/>
            <person name="Que H."/>
            <person name="Xie Y."/>
            <person name="Holland P.W."/>
            <person name="Paps J."/>
            <person name="Zhu Y."/>
            <person name="Wu F."/>
            <person name="Chen Y."/>
            <person name="Wang J."/>
            <person name="Peng C."/>
            <person name="Meng J."/>
            <person name="Yang L."/>
            <person name="Liu J."/>
            <person name="Wen B."/>
            <person name="Zhang N."/>
            <person name="Huang Z."/>
            <person name="Zhu Q."/>
            <person name="Feng Y."/>
            <person name="Mount A."/>
            <person name="Hedgecock D."/>
            <person name="Xu Z."/>
            <person name="Liu Y."/>
            <person name="Domazet-Loso T."/>
            <person name="Du Y."/>
            <person name="Sun X."/>
            <person name="Zhang S."/>
            <person name="Liu B."/>
            <person name="Cheng P."/>
            <person name="Jiang X."/>
            <person name="Li J."/>
            <person name="Fan D."/>
            <person name="Wang W."/>
            <person name="Fu W."/>
            <person name="Wang T."/>
            <person name="Wang B."/>
            <person name="Zhang J."/>
            <person name="Peng Z."/>
            <person name="Li Y."/>
            <person name="Li N."/>
            <person name="Wang J."/>
            <person name="Chen M."/>
            <person name="He Y."/>
            <person name="Tan F."/>
            <person name="Song X."/>
            <person name="Zheng Q."/>
            <person name="Huang R."/>
            <person name="Yang H."/>
            <person name="Du X."/>
            <person name="Chen L."/>
            <person name="Yang M."/>
            <person name="Gaffney P.M."/>
            <person name="Wang S."/>
            <person name="Luo L."/>
            <person name="She Z."/>
            <person name="Ming Y."/>
            <person name="Huang W."/>
            <person name="Zhang S."/>
            <person name="Huang B."/>
            <person name="Zhang Y."/>
            <person name="Qu T."/>
            <person name="Ni P."/>
            <person name="Miao G."/>
            <person name="Wang J."/>
            <person name="Wang Q."/>
            <person name="Steinberg C.E."/>
            <person name="Wang H."/>
            <person name="Li N."/>
            <person name="Qian L."/>
            <person name="Zhang G."/>
            <person name="Li Y."/>
            <person name="Yang H."/>
            <person name="Liu X."/>
            <person name="Wang J."/>
            <person name="Yin Y."/>
            <person name="Wang J."/>
        </authorList>
    </citation>
    <scope>NUCLEOTIDE SEQUENCE [LARGE SCALE GENOMIC DNA]</scope>
    <source>
        <strain evidence="3">05x7-T-G4-1.051#20</strain>
    </source>
</reference>
<dbReference type="HOGENOM" id="CLU_802272_0_0_1"/>
<dbReference type="EMBL" id="JH816961">
    <property type="protein sequence ID" value="EKC37789.1"/>
    <property type="molecule type" value="Genomic_DNA"/>
</dbReference>
<keyword evidence="2" id="KW-0812">Transmembrane</keyword>
<evidence type="ECO:0000256" key="2">
    <source>
        <dbReference type="SAM" id="Phobius"/>
    </source>
</evidence>
<proteinExistence type="predicted"/>
<keyword evidence="2" id="KW-0472">Membrane</keyword>
<evidence type="ECO:0000313" key="3">
    <source>
        <dbReference type="EMBL" id="EKC37789.1"/>
    </source>
</evidence>
<sequence>MHRMYRDQKKNDPYFKEKEKLRKKIAWAQRTDEQKERNRKQNRENQQRGECCTNFHLINGTCAACPPGTYGDNCSTACPNQHYGENCGLKCNCGPDEECHTLHGCRSITTTPISQTTTKSYLDEEKTSLSITEVSDPSLQSSAQANIEKITKDNTKSTPKVSILSTTTGIGPTLGGGDSSTTRVIIITGSVLSLFLIIIIVNQIHEKLKKRRTEKVYSNRNQGSSNMIEEETYVDINESSMLGYTSRYDKIKSQSSVVQRGKGDTGTLTIEANVLPPILPSRMDNDTNSDSSQVITEHHTEYLDVVHQGPTGNPDNAYVDPVTSKKNNAYTEVVGTPPDDQVHGEHADNNSRGAYQEIDEEVFDEGHSIHRDGYLQVVH</sequence>
<feature type="transmembrane region" description="Helical" evidence="2">
    <location>
        <begin position="184"/>
        <end position="202"/>
    </location>
</feature>
<evidence type="ECO:0000256" key="1">
    <source>
        <dbReference type="SAM" id="MobiDB-lite"/>
    </source>
</evidence>
<protein>
    <submittedName>
        <fullName evidence="3">Multiple epidermal growth factor-like domains 6</fullName>
    </submittedName>
</protein>
<dbReference type="InParanoid" id="K1R2L5"/>
<feature type="region of interest" description="Disordered" evidence="1">
    <location>
        <begin position="1"/>
        <end position="21"/>
    </location>
</feature>
<name>K1R2L5_MAGGI</name>
<dbReference type="AlphaFoldDB" id="K1R2L5"/>
<feature type="compositionally biased region" description="Basic and acidic residues" evidence="1">
    <location>
        <begin position="1"/>
        <end position="20"/>
    </location>
</feature>
<gene>
    <name evidence="3" type="ORF">CGI_10023553</name>
</gene>
<dbReference type="Gene3D" id="2.170.300.10">
    <property type="entry name" value="Tie2 ligand-binding domain superfamily"/>
    <property type="match status" value="1"/>
</dbReference>